<dbReference type="AlphaFoldDB" id="A0A4R2LPU9"/>
<proteinExistence type="predicted"/>
<feature type="transmembrane region" description="Helical" evidence="1">
    <location>
        <begin position="37"/>
        <end position="56"/>
    </location>
</feature>
<keyword evidence="4" id="KW-1185">Reference proteome</keyword>
<reference evidence="3 4" key="1">
    <citation type="submission" date="2019-03" db="EMBL/GenBank/DDBJ databases">
        <title>Genomic Encyclopedia of Type Strains, Phase IV (KMG-IV): sequencing the most valuable type-strain genomes for metagenomic binning, comparative biology and taxonomic classification.</title>
        <authorList>
            <person name="Goeker M."/>
        </authorList>
    </citation>
    <scope>NUCLEOTIDE SEQUENCE [LARGE SCALE GENOMIC DNA]</scope>
    <source>
        <strain evidence="3 4">DSM 28559</strain>
    </source>
</reference>
<dbReference type="Pfam" id="PF02517">
    <property type="entry name" value="Rce1-like"/>
    <property type="match status" value="1"/>
</dbReference>
<feature type="transmembrane region" description="Helical" evidence="1">
    <location>
        <begin position="162"/>
        <end position="182"/>
    </location>
</feature>
<evidence type="ECO:0000259" key="2">
    <source>
        <dbReference type="Pfam" id="PF02517"/>
    </source>
</evidence>
<dbReference type="GO" id="GO:0004175">
    <property type="term" value="F:endopeptidase activity"/>
    <property type="evidence" value="ECO:0007669"/>
    <property type="project" value="UniProtKB-ARBA"/>
</dbReference>
<organism evidence="3 4">
    <name type="scientific">Frisingicoccus caecimuris</name>
    <dbReference type="NCBI Taxonomy" id="1796636"/>
    <lineage>
        <taxon>Bacteria</taxon>
        <taxon>Bacillati</taxon>
        <taxon>Bacillota</taxon>
        <taxon>Clostridia</taxon>
        <taxon>Lachnospirales</taxon>
        <taxon>Lachnospiraceae</taxon>
        <taxon>Frisingicoccus</taxon>
    </lineage>
</organism>
<sequence>MTKLYKKSEMAFALVCIGTYCVLQSLANPLNQVIGVNYSASAVFCVLQAVILLRFITKNRLSQQYGLCKSPVPARYFLYYLPLVVLMTRNFWNGVAVNFTLVETICYIICMFCVGFVEEVVFRGLLFKAIAKDNIKTAIIISSVTFGLGHLLNLVNGSGAGIAENLFQVTGAIAIGFLFVILYDRGGSLLPCIITHSAINITSIFANEAGLTVEKRIIFQFVLFAITIVYSFILTKTLPKKQH</sequence>
<evidence type="ECO:0000256" key="1">
    <source>
        <dbReference type="SAM" id="Phobius"/>
    </source>
</evidence>
<comment type="caution">
    <text evidence="3">The sequence shown here is derived from an EMBL/GenBank/DDBJ whole genome shotgun (WGS) entry which is preliminary data.</text>
</comment>
<evidence type="ECO:0000313" key="3">
    <source>
        <dbReference type="EMBL" id="TCO85954.1"/>
    </source>
</evidence>
<accession>A0A4R2LPU9</accession>
<feature type="domain" description="CAAX prenyl protease 2/Lysostaphin resistance protein A-like" evidence="2">
    <location>
        <begin position="105"/>
        <end position="201"/>
    </location>
</feature>
<name>A0A4R2LPU9_9FIRM</name>
<keyword evidence="1" id="KW-0472">Membrane</keyword>
<keyword evidence="1" id="KW-0812">Transmembrane</keyword>
<dbReference type="Proteomes" id="UP000295711">
    <property type="component" value="Unassembled WGS sequence"/>
</dbReference>
<feature type="transmembrane region" description="Helical" evidence="1">
    <location>
        <begin position="76"/>
        <end position="92"/>
    </location>
</feature>
<dbReference type="PANTHER" id="PTHR43592">
    <property type="entry name" value="CAAX AMINO TERMINAL PROTEASE"/>
    <property type="match status" value="1"/>
</dbReference>
<evidence type="ECO:0000313" key="4">
    <source>
        <dbReference type="Proteomes" id="UP000295711"/>
    </source>
</evidence>
<dbReference type="RefSeq" id="WP_132088998.1">
    <property type="nucleotide sequence ID" value="NZ_JANKAQ010000001.1"/>
</dbReference>
<feature type="transmembrane region" description="Helical" evidence="1">
    <location>
        <begin position="138"/>
        <end position="156"/>
    </location>
</feature>
<protein>
    <recommendedName>
        <fullName evidence="2">CAAX prenyl protease 2/Lysostaphin resistance protein A-like domain-containing protein</fullName>
    </recommendedName>
</protein>
<feature type="transmembrane region" description="Helical" evidence="1">
    <location>
        <begin position="217"/>
        <end position="235"/>
    </location>
</feature>
<dbReference type="PANTHER" id="PTHR43592:SF15">
    <property type="entry name" value="CAAX AMINO TERMINAL PROTEASE FAMILY PROTEIN"/>
    <property type="match status" value="1"/>
</dbReference>
<dbReference type="OrthoDB" id="371054at2"/>
<feature type="transmembrane region" description="Helical" evidence="1">
    <location>
        <begin position="104"/>
        <end position="126"/>
    </location>
</feature>
<keyword evidence="1" id="KW-1133">Transmembrane helix</keyword>
<dbReference type="GO" id="GO:0080120">
    <property type="term" value="P:CAAX-box protein maturation"/>
    <property type="evidence" value="ECO:0007669"/>
    <property type="project" value="UniProtKB-ARBA"/>
</dbReference>
<gene>
    <name evidence="3" type="ORF">EV212_102272</name>
</gene>
<dbReference type="InterPro" id="IPR003675">
    <property type="entry name" value="Rce1/LyrA-like_dom"/>
</dbReference>
<dbReference type="EMBL" id="SLXA01000002">
    <property type="protein sequence ID" value="TCO85954.1"/>
    <property type="molecule type" value="Genomic_DNA"/>
</dbReference>